<feature type="region of interest" description="Disordered" evidence="1">
    <location>
        <begin position="624"/>
        <end position="655"/>
    </location>
</feature>
<organism evidence="2 3">
    <name type="scientific">Prorocentrum cordatum</name>
    <dbReference type="NCBI Taxonomy" id="2364126"/>
    <lineage>
        <taxon>Eukaryota</taxon>
        <taxon>Sar</taxon>
        <taxon>Alveolata</taxon>
        <taxon>Dinophyceae</taxon>
        <taxon>Prorocentrales</taxon>
        <taxon>Prorocentraceae</taxon>
        <taxon>Prorocentrum</taxon>
    </lineage>
</organism>
<feature type="compositionally biased region" description="Low complexity" evidence="1">
    <location>
        <begin position="1225"/>
        <end position="1270"/>
    </location>
</feature>
<evidence type="ECO:0000256" key="1">
    <source>
        <dbReference type="SAM" id="MobiDB-lite"/>
    </source>
</evidence>
<dbReference type="Proteomes" id="UP001189429">
    <property type="component" value="Unassembled WGS sequence"/>
</dbReference>
<keyword evidence="3" id="KW-1185">Reference proteome</keyword>
<dbReference type="EMBL" id="CAUYUJ010002780">
    <property type="protein sequence ID" value="CAK0802343.1"/>
    <property type="molecule type" value="Genomic_DNA"/>
</dbReference>
<reference evidence="2" key="1">
    <citation type="submission" date="2023-10" db="EMBL/GenBank/DDBJ databases">
        <authorList>
            <person name="Chen Y."/>
            <person name="Shah S."/>
            <person name="Dougan E. K."/>
            <person name="Thang M."/>
            <person name="Chan C."/>
        </authorList>
    </citation>
    <scope>NUCLEOTIDE SEQUENCE [LARGE SCALE GENOMIC DNA]</scope>
</reference>
<protein>
    <submittedName>
        <fullName evidence="2">Uncharacterized protein</fullName>
    </submittedName>
</protein>
<comment type="caution">
    <text evidence="2">The sequence shown here is derived from an EMBL/GenBank/DDBJ whole genome shotgun (WGS) entry which is preliminary data.</text>
</comment>
<feature type="region of interest" description="Disordered" evidence="1">
    <location>
        <begin position="23"/>
        <end position="62"/>
    </location>
</feature>
<proteinExistence type="predicted"/>
<evidence type="ECO:0000313" key="2">
    <source>
        <dbReference type="EMBL" id="CAK0802343.1"/>
    </source>
</evidence>
<feature type="non-terminal residue" evidence="2">
    <location>
        <position position="1"/>
    </location>
</feature>
<gene>
    <name evidence="2" type="ORF">PCOR1329_LOCUS9895</name>
</gene>
<sequence>EELHPSGGDGAREPLSALNVGMITLPPEMDPDRHSGWFEASPTNENDGEVAGESAVKREGSDDEQAAAVAQADAACRAAMPEVSNLTVSLIDLTDPQMKVEQLEGGSASGSGVAAAVLPEEAGYAARLLDGGEEGEIPTLLDPALYQCEPTPLSMKEDFPKGLTYQYLGRIRTTVNSYVEALAAFEWHRGFKAATIGALGRRLNGHEEKIVGKATLDIQVCFKQLQERVKALLHVNKAFTTWAQVRTDDKLVECLPHMKALLMYLKASGYELAPPVALATVKAAFFNAYLQHAVEYLKKGEELAAAQVEAAEGAADHGGEAQSSAPAAKARKKSKVKFIDDVVDLTLPVAKQFGIMVHSALQHFWQSIATGDTIKDGMLIGVAEQTEEVWEAWVKLFSDRAKTIDTCQIETALCSIKVVAQCVRENEKDKPPTSDVRAARKFIHANSVGKGSDEIGQVAQDLCKLMIGYKPSIYIMEVARRHAPRGVEDDAASKIFESGCANFETNFETAYADMELFINEPDKSDDVHATMTYSILLKRLLPINDLLVAIMNSALRWSVAAMNDNLDSITSAIANALELVSCGVYGVMSTFHKLVCRPLSRALADRAAMDSAGGVDCDGGAGRDGSAGLSLGDQPQPARGSENADSEQGLELDAVRPDRTDPVMLVLGGLRTVKQSGTDYHAGLQQLLQGISKCIDALTQRRGDPEFAEMIASLGSVTEVAAALNGNWKMVQDMVDYMQACVEISAVLTKSDGAELFGPTKFDASLRDYAITMARLQHELAGITEIVFMGTSSVDDAAVLNDISVAFFGFKAQVADAVYDQIASIWISPTVMSMLGFSELEVAVVQDDVLESTDRAHVRGRLIRKPGVNDALPGDIEAMLKLEEADSDQFDELVHHRTLSALKEFAAATNMSVIQAAGVVMRDGEQGNDHAVPFEVAAFVFDLMTAVRDLVMMAIALQRHLVNMDGEVAKEVELAKAQYHPVSNIHVNALSLMYDRLKLIDTFVTGEAARKMELDGFSMRIPVHCLGKWATQVATFTRRCRDDIMELRMAGLAKSVLECRADLPLWQPIFTDNSFNLAMAVDLLDGKLANVVRSYNALFGVLSKVDTASKRVELSPPLQHNPLTMSGVAVASQTLANLYEASVLIQGVNLLRFQSQGPASSKAAREFKAKHKADKKINLPNAFWAELACVEDGASAPMEPLRSPTALKLEAQSLTKIRGTASASGASAASSSASATTAAPRQGAAGISPSVSAGPPSVSESAAADAGPPAKKAKLARLPIGRRSS</sequence>
<name>A0ABN9QC84_9DINO</name>
<accession>A0ABN9QC84</accession>
<evidence type="ECO:0000313" key="3">
    <source>
        <dbReference type="Proteomes" id="UP001189429"/>
    </source>
</evidence>
<feature type="region of interest" description="Disordered" evidence="1">
    <location>
        <begin position="1225"/>
        <end position="1285"/>
    </location>
</feature>